<feature type="compositionally biased region" description="Acidic residues" evidence="1">
    <location>
        <begin position="1"/>
        <end position="13"/>
    </location>
</feature>
<dbReference type="KEGG" id="epa:110238694"/>
<organism evidence="2 3">
    <name type="scientific">Exaiptasia diaphana</name>
    <name type="common">Tropical sea anemone</name>
    <name type="synonym">Aiptasia pulchella</name>
    <dbReference type="NCBI Taxonomy" id="2652724"/>
    <lineage>
        <taxon>Eukaryota</taxon>
        <taxon>Metazoa</taxon>
        <taxon>Cnidaria</taxon>
        <taxon>Anthozoa</taxon>
        <taxon>Hexacorallia</taxon>
        <taxon>Actiniaria</taxon>
        <taxon>Aiptasiidae</taxon>
        <taxon>Exaiptasia</taxon>
    </lineage>
</organism>
<keyword evidence="3" id="KW-1185">Reference proteome</keyword>
<feature type="region of interest" description="Disordered" evidence="1">
    <location>
        <begin position="1"/>
        <end position="63"/>
    </location>
</feature>
<dbReference type="PANTHER" id="PTHR31751">
    <property type="entry name" value="SI:CH211-108C17.2-RELATED-RELATED"/>
    <property type="match status" value="1"/>
</dbReference>
<reference evidence="2" key="1">
    <citation type="submission" date="2022-11" db="UniProtKB">
        <authorList>
            <consortium name="EnsemblMetazoa"/>
        </authorList>
    </citation>
    <scope>IDENTIFICATION</scope>
</reference>
<accession>A0A913YI38</accession>
<sequence length="239" mass="27301">MTVEQEEIDDEVEQVLREDGEYSIDEEPNMCDPKIDERYSYDPSDGNDTAGEGNSFSSRLKTEGKDLREQPKLIVFLSHLMMLFKFCHLCQSPDPSVSTSQTGTMITVTTKCQKCENIYTWSSQPMLLGRFPAFNLLLSFGILCAGASVKKVLLVLRHINVLIYNESTYYYHQKHLLIPSIIYHWRKYQTKLLDQVDGQEVALAGDGRHDSMGHSAKYCTYTIFCCTIGLIMNITQVQR</sequence>
<evidence type="ECO:0000313" key="2">
    <source>
        <dbReference type="EnsemblMetazoa" id="XP_028514749.1"/>
    </source>
</evidence>
<proteinExistence type="predicted"/>
<dbReference type="OrthoDB" id="5967653at2759"/>
<dbReference type="OMA" id="THHEDCI"/>
<dbReference type="GeneID" id="110238694"/>
<name>A0A913YI38_EXADI</name>
<dbReference type="PANTHER" id="PTHR31751:SF40">
    <property type="match status" value="1"/>
</dbReference>
<protein>
    <submittedName>
        <fullName evidence="2">Uncharacterized protein</fullName>
    </submittedName>
</protein>
<dbReference type="Proteomes" id="UP000887567">
    <property type="component" value="Unplaced"/>
</dbReference>
<dbReference type="AlphaFoldDB" id="A0A913YI38"/>
<evidence type="ECO:0000313" key="3">
    <source>
        <dbReference type="Proteomes" id="UP000887567"/>
    </source>
</evidence>
<dbReference type="EnsemblMetazoa" id="XM_028658948.1">
    <property type="protein sequence ID" value="XP_028514749.1"/>
    <property type="gene ID" value="LOC110238694"/>
</dbReference>
<dbReference type="RefSeq" id="XP_028514749.1">
    <property type="nucleotide sequence ID" value="XM_028658948.1"/>
</dbReference>
<evidence type="ECO:0000256" key="1">
    <source>
        <dbReference type="SAM" id="MobiDB-lite"/>
    </source>
</evidence>